<name>A0A1M6JCE3_9ACTN</name>
<reference evidence="1 2" key="1">
    <citation type="submission" date="2016-11" db="EMBL/GenBank/DDBJ databases">
        <authorList>
            <person name="Jaros S."/>
            <person name="Januszkiewicz K."/>
            <person name="Wedrychowicz H."/>
        </authorList>
    </citation>
    <scope>NUCLEOTIDE SEQUENCE [LARGE SCALE GENOMIC DNA]</scope>
    <source>
        <strain evidence="1 2">CGMCC 4.5723</strain>
    </source>
</reference>
<evidence type="ECO:0000313" key="1">
    <source>
        <dbReference type="EMBL" id="SHJ44416.1"/>
    </source>
</evidence>
<sequence length="106" mass="11236">MMSRILYPVAAAVVLLLAGCGSESGESAHRAAAAEALGRDRLTDNSWSDVQSSAQETCDEDDGVFALATTMSAGDEQAIALRRVNVEHVCPERLEELDRLIAESSG</sequence>
<accession>A0A1M6JCE3</accession>
<dbReference type="PROSITE" id="PS51257">
    <property type="entry name" value="PROKAR_LIPOPROTEIN"/>
    <property type="match status" value="1"/>
</dbReference>
<dbReference type="OrthoDB" id="3430871at2"/>
<dbReference type="AlphaFoldDB" id="A0A1M6JCE3"/>
<organism evidence="1 2">
    <name type="scientific">Nocardiopsis flavescens</name>
    <dbReference type="NCBI Taxonomy" id="758803"/>
    <lineage>
        <taxon>Bacteria</taxon>
        <taxon>Bacillati</taxon>
        <taxon>Actinomycetota</taxon>
        <taxon>Actinomycetes</taxon>
        <taxon>Streptosporangiales</taxon>
        <taxon>Nocardiopsidaceae</taxon>
        <taxon>Nocardiopsis</taxon>
    </lineage>
</organism>
<evidence type="ECO:0000313" key="2">
    <source>
        <dbReference type="Proteomes" id="UP000184452"/>
    </source>
</evidence>
<evidence type="ECO:0008006" key="3">
    <source>
        <dbReference type="Google" id="ProtNLM"/>
    </source>
</evidence>
<protein>
    <recommendedName>
        <fullName evidence="3">DUF732 domain-containing protein</fullName>
    </recommendedName>
</protein>
<keyword evidence="2" id="KW-1185">Reference proteome</keyword>
<proteinExistence type="predicted"/>
<dbReference type="EMBL" id="FQZK01000006">
    <property type="protein sequence ID" value="SHJ44416.1"/>
    <property type="molecule type" value="Genomic_DNA"/>
</dbReference>
<dbReference type="Proteomes" id="UP000184452">
    <property type="component" value="Unassembled WGS sequence"/>
</dbReference>
<gene>
    <name evidence="1" type="ORF">SAMN05421803_10683</name>
</gene>
<dbReference type="RefSeq" id="WP_073379270.1">
    <property type="nucleotide sequence ID" value="NZ_FQZK01000006.1"/>
</dbReference>